<dbReference type="InterPro" id="IPR050054">
    <property type="entry name" value="UPRTase/APRTase"/>
</dbReference>
<evidence type="ECO:0000313" key="13">
    <source>
        <dbReference type="Proteomes" id="UP001177140"/>
    </source>
</evidence>
<protein>
    <recommendedName>
        <fullName evidence="4">uracil phosphoribosyltransferase</fullName>
        <ecNumber evidence="4">2.4.2.9</ecNumber>
    </recommendedName>
    <alternativeName>
        <fullName evidence="10">UMP pyrophosphorylase</fullName>
    </alternativeName>
</protein>
<dbReference type="PANTHER" id="PTHR32315">
    <property type="entry name" value="ADENINE PHOSPHORIBOSYLTRANSFERASE"/>
    <property type="match status" value="1"/>
</dbReference>
<evidence type="ECO:0000256" key="2">
    <source>
        <dbReference type="ARBA" id="ARBA00005180"/>
    </source>
</evidence>
<accession>A0AA41RRR1</accession>
<keyword evidence="13" id="KW-1185">Reference proteome</keyword>
<evidence type="ECO:0000256" key="8">
    <source>
        <dbReference type="ARBA" id="ARBA00022741"/>
    </source>
</evidence>
<keyword evidence="5" id="KW-0021">Allosteric enzyme</keyword>
<dbReference type="SUPFAM" id="SSF53271">
    <property type="entry name" value="PRTase-like"/>
    <property type="match status" value="1"/>
</dbReference>
<evidence type="ECO:0000256" key="1">
    <source>
        <dbReference type="ARBA" id="ARBA00001946"/>
    </source>
</evidence>
<comment type="caution">
    <text evidence="12">The sequence shown here is derived from an EMBL/GenBank/DDBJ whole genome shotgun (WGS) entry which is preliminary data.</text>
</comment>
<dbReference type="InterPro" id="IPR005765">
    <property type="entry name" value="UPRT"/>
</dbReference>
<evidence type="ECO:0000259" key="11">
    <source>
        <dbReference type="Pfam" id="PF14681"/>
    </source>
</evidence>
<keyword evidence="6" id="KW-0328">Glycosyltransferase</keyword>
<organism evidence="12 13">
    <name type="scientific">Papaver nudicaule</name>
    <name type="common">Iceland poppy</name>
    <dbReference type="NCBI Taxonomy" id="74823"/>
    <lineage>
        <taxon>Eukaryota</taxon>
        <taxon>Viridiplantae</taxon>
        <taxon>Streptophyta</taxon>
        <taxon>Embryophyta</taxon>
        <taxon>Tracheophyta</taxon>
        <taxon>Spermatophyta</taxon>
        <taxon>Magnoliopsida</taxon>
        <taxon>Ranunculales</taxon>
        <taxon>Papaveraceae</taxon>
        <taxon>Papaveroideae</taxon>
        <taxon>Papaver</taxon>
    </lineage>
</organism>
<dbReference type="GO" id="GO:0005737">
    <property type="term" value="C:cytoplasm"/>
    <property type="evidence" value="ECO:0007669"/>
    <property type="project" value="UniProtKB-ARBA"/>
</dbReference>
<dbReference type="PANTHER" id="PTHR32315:SF4">
    <property type="entry name" value="URACIL PHOSPHORIBOSYLTRANSFERASE, CHLOROPLASTIC"/>
    <property type="match status" value="1"/>
</dbReference>
<dbReference type="InterPro" id="IPR029057">
    <property type="entry name" value="PRTase-like"/>
</dbReference>
<evidence type="ECO:0000256" key="7">
    <source>
        <dbReference type="ARBA" id="ARBA00022679"/>
    </source>
</evidence>
<dbReference type="EC" id="2.4.2.9" evidence="4"/>
<keyword evidence="8" id="KW-0547">Nucleotide-binding</keyword>
<evidence type="ECO:0000256" key="3">
    <source>
        <dbReference type="ARBA" id="ARBA00009516"/>
    </source>
</evidence>
<comment type="similarity">
    <text evidence="3">Belongs to the UPRTase family.</text>
</comment>
<dbReference type="GO" id="GO:0005525">
    <property type="term" value="F:GTP binding"/>
    <property type="evidence" value="ECO:0007669"/>
    <property type="project" value="UniProtKB-KW"/>
</dbReference>
<reference evidence="12" key="1">
    <citation type="submission" date="2022-03" db="EMBL/GenBank/DDBJ databases">
        <title>A functionally conserved STORR gene fusion in Papaver species that diverged 16.8 million years ago.</title>
        <authorList>
            <person name="Catania T."/>
        </authorList>
    </citation>
    <scope>NUCLEOTIDE SEQUENCE</scope>
    <source>
        <strain evidence="12">S-191538</strain>
    </source>
</reference>
<sequence>MANFSVISAPCPRLTAITTRTIKDFHLSKAPLNLISMSTTTPPTTTSLGFPPPPIQGNGNRNFVVKAAAQSPVNNKPLTDDRMLVFVPPHSLIKHWVSVLRNEQTPPPIFKNAMGELGRLLIYEASRDWLPTVTGEIQSPLGVASVEFIDPREPVTIIPILRAGLALVEHASSILPATKTYHLGISRDEETLLPTVYLNKLPEKLPEGSRVLVVDPMLATGGTIVAALEMLKDRGVDFKQIKVISALAAPPALQKLSEKCPGLHVYTGTIDPTVNEKGFIIPGFGDAGDRSFGT</sequence>
<evidence type="ECO:0000256" key="6">
    <source>
        <dbReference type="ARBA" id="ARBA00022676"/>
    </source>
</evidence>
<comment type="cofactor">
    <cofactor evidence="1">
        <name>Mg(2+)</name>
        <dbReference type="ChEBI" id="CHEBI:18420"/>
    </cofactor>
</comment>
<evidence type="ECO:0000256" key="5">
    <source>
        <dbReference type="ARBA" id="ARBA00022533"/>
    </source>
</evidence>
<dbReference type="InterPro" id="IPR000836">
    <property type="entry name" value="PRTase_dom"/>
</dbReference>
<evidence type="ECO:0000256" key="10">
    <source>
        <dbReference type="ARBA" id="ARBA00031082"/>
    </source>
</evidence>
<name>A0AA41RRR1_PAPNU</name>
<keyword evidence="7" id="KW-0808">Transferase</keyword>
<dbReference type="CDD" id="cd06223">
    <property type="entry name" value="PRTases_typeI"/>
    <property type="match status" value="1"/>
</dbReference>
<comment type="pathway">
    <text evidence="2">Pyrimidine metabolism; UMP biosynthesis via salvage pathway; UMP from uracil: step 1/1.</text>
</comment>
<dbReference type="GO" id="GO:0006223">
    <property type="term" value="P:uracil salvage"/>
    <property type="evidence" value="ECO:0007669"/>
    <property type="project" value="InterPro"/>
</dbReference>
<dbReference type="NCBIfam" id="NF001097">
    <property type="entry name" value="PRK00129.1"/>
    <property type="match status" value="1"/>
</dbReference>
<dbReference type="NCBIfam" id="TIGR01091">
    <property type="entry name" value="upp"/>
    <property type="match status" value="1"/>
</dbReference>
<evidence type="ECO:0000256" key="9">
    <source>
        <dbReference type="ARBA" id="ARBA00023134"/>
    </source>
</evidence>
<dbReference type="Proteomes" id="UP001177140">
    <property type="component" value="Unassembled WGS sequence"/>
</dbReference>
<feature type="domain" description="Phosphoribosyltransferase" evidence="11">
    <location>
        <begin position="87"/>
        <end position="294"/>
    </location>
</feature>
<dbReference type="Gene3D" id="3.40.50.2020">
    <property type="match status" value="1"/>
</dbReference>
<dbReference type="GO" id="GO:0004845">
    <property type="term" value="F:uracil phosphoribosyltransferase activity"/>
    <property type="evidence" value="ECO:0007669"/>
    <property type="project" value="UniProtKB-EC"/>
</dbReference>
<proteinExistence type="inferred from homology"/>
<dbReference type="AlphaFoldDB" id="A0AA41RRR1"/>
<gene>
    <name evidence="12" type="ORF">MKW94_029254</name>
</gene>
<evidence type="ECO:0000313" key="12">
    <source>
        <dbReference type="EMBL" id="MCL7022440.1"/>
    </source>
</evidence>
<dbReference type="EMBL" id="JAJJMA010011093">
    <property type="protein sequence ID" value="MCL7022440.1"/>
    <property type="molecule type" value="Genomic_DNA"/>
</dbReference>
<dbReference type="FunFam" id="3.40.50.2020:FF:000003">
    <property type="entry name" value="Uracil phosphoribosyltransferase"/>
    <property type="match status" value="1"/>
</dbReference>
<keyword evidence="9" id="KW-0342">GTP-binding</keyword>
<evidence type="ECO:0000256" key="4">
    <source>
        <dbReference type="ARBA" id="ARBA00011894"/>
    </source>
</evidence>
<dbReference type="Pfam" id="PF14681">
    <property type="entry name" value="UPRTase"/>
    <property type="match status" value="1"/>
</dbReference>